<dbReference type="EMBL" id="GBHO01028196">
    <property type="protein sequence ID" value="JAG15408.1"/>
    <property type="molecule type" value="Transcribed_RNA"/>
</dbReference>
<feature type="non-terminal residue" evidence="2">
    <location>
        <position position="285"/>
    </location>
</feature>
<evidence type="ECO:0000259" key="1">
    <source>
        <dbReference type="PROSITE" id="PS50878"/>
    </source>
</evidence>
<dbReference type="PANTHER" id="PTHR33332">
    <property type="entry name" value="REVERSE TRANSCRIPTASE DOMAIN-CONTAINING PROTEIN"/>
    <property type="match status" value="1"/>
</dbReference>
<protein>
    <submittedName>
        <fullName evidence="2">Putative RNA-directed DNA polymerase from transposon BS</fullName>
    </submittedName>
</protein>
<gene>
    <name evidence="2" type="primary">RTase_52</name>
    <name evidence="2" type="ORF">CM83_305</name>
</gene>
<feature type="domain" description="Reverse transcriptase" evidence="1">
    <location>
        <begin position="30"/>
        <end position="277"/>
    </location>
</feature>
<dbReference type="AlphaFoldDB" id="A0A0A9X9B0"/>
<feature type="non-terminal residue" evidence="2">
    <location>
        <position position="1"/>
    </location>
</feature>
<keyword evidence="2" id="KW-0695">RNA-directed DNA polymerase</keyword>
<dbReference type="PROSITE" id="PS50878">
    <property type="entry name" value="RT_POL"/>
    <property type="match status" value="1"/>
</dbReference>
<keyword evidence="2" id="KW-0548">Nucleotidyltransferase</keyword>
<dbReference type="Pfam" id="PF00078">
    <property type="entry name" value="RVT_1"/>
    <property type="match status" value="1"/>
</dbReference>
<dbReference type="InterPro" id="IPR000477">
    <property type="entry name" value="RT_dom"/>
</dbReference>
<reference evidence="2" key="1">
    <citation type="journal article" date="2014" name="PLoS ONE">
        <title>Transcriptome-Based Identification of ABC Transporters in the Western Tarnished Plant Bug Lygus hesperus.</title>
        <authorList>
            <person name="Hull J.J."/>
            <person name="Chaney K."/>
            <person name="Geib S.M."/>
            <person name="Fabrick J.A."/>
            <person name="Brent C.S."/>
            <person name="Walsh D."/>
            <person name="Lavine L.C."/>
        </authorList>
    </citation>
    <scope>NUCLEOTIDE SEQUENCE</scope>
</reference>
<proteinExistence type="predicted"/>
<dbReference type="GO" id="GO:0003964">
    <property type="term" value="F:RNA-directed DNA polymerase activity"/>
    <property type="evidence" value="ECO:0007669"/>
    <property type="project" value="UniProtKB-KW"/>
</dbReference>
<evidence type="ECO:0000313" key="2">
    <source>
        <dbReference type="EMBL" id="JAG15408.1"/>
    </source>
</evidence>
<accession>A0A0A9X9B0</accession>
<dbReference type="InterPro" id="IPR043502">
    <property type="entry name" value="DNA/RNA_pol_sf"/>
</dbReference>
<sequence length="285" mass="32209">GGFDFYGLSSKMVKCAALALVYPLTHLINECIHTSFFPSALKIAEVVPLHKKGDFDDMSHYRPINKLPVFSKIFEKAINRQIKHHFEDNDLFAAEQFGFRSGKSTEQAILSFSKFVSNGFEENKYVAASMVDVSKCFDCVPHDILLAKLPKYSFSENAVNLVRSYLENRMQLVRIGDKVSQVTMLERLSVVQGSVLGPTLFLIFSNDLPQCSPNRTIMFADDSTLLTVDNNLLDLKRKTDESVASICEWFHSNRLAVNDSKTEQMFFGLRDLSGLETNPDKIRTL</sequence>
<dbReference type="CDD" id="cd01650">
    <property type="entry name" value="RT_nLTR_like"/>
    <property type="match status" value="1"/>
</dbReference>
<keyword evidence="2" id="KW-0808">Transferase</keyword>
<reference evidence="2" key="2">
    <citation type="submission" date="2014-07" db="EMBL/GenBank/DDBJ databases">
        <authorList>
            <person name="Hull J."/>
        </authorList>
    </citation>
    <scope>NUCLEOTIDE SEQUENCE</scope>
</reference>
<name>A0A0A9X9B0_LYGHE</name>
<organism evidence="2">
    <name type="scientific">Lygus hesperus</name>
    <name type="common">Western plant bug</name>
    <dbReference type="NCBI Taxonomy" id="30085"/>
    <lineage>
        <taxon>Eukaryota</taxon>
        <taxon>Metazoa</taxon>
        <taxon>Ecdysozoa</taxon>
        <taxon>Arthropoda</taxon>
        <taxon>Hexapoda</taxon>
        <taxon>Insecta</taxon>
        <taxon>Pterygota</taxon>
        <taxon>Neoptera</taxon>
        <taxon>Paraneoptera</taxon>
        <taxon>Hemiptera</taxon>
        <taxon>Heteroptera</taxon>
        <taxon>Panheteroptera</taxon>
        <taxon>Cimicomorpha</taxon>
        <taxon>Miridae</taxon>
        <taxon>Mirini</taxon>
        <taxon>Lygus</taxon>
    </lineage>
</organism>
<dbReference type="SUPFAM" id="SSF56672">
    <property type="entry name" value="DNA/RNA polymerases"/>
    <property type="match status" value="1"/>
</dbReference>